<dbReference type="Proteomes" id="UP001204579">
    <property type="component" value="Unassembled WGS sequence"/>
</dbReference>
<accession>A0AAW5N612</accession>
<evidence type="ECO:0000256" key="1">
    <source>
        <dbReference type="SAM" id="MobiDB-lite"/>
    </source>
</evidence>
<sequence length="326" mass="37924">MKHLHIHALRPCMPFILCSASILPAAAQQGQDQELKLNEDAIKMIQFDFTRPTEEIAKPLESPLEKKWMEFRTDIKMPRSLTDTTTVKKIIGYIRAEPYTIWTKFGEDPVYDVLVTGRPKEWKIYWTLNPFGPKPEEYGRSMPVMPGANYARMVAPIGPSASISGDINGFLYDVLSPRGRMLAHNRKHANAWKTYKDYQPTKEDSLKFPTYIQHEKDKVETVAEPVLATRFAGDQTLPIYQHSVEENDSLTQVLMDSLKAETAQRKDSTEAPKPQSGDNVADWYDEMRQQKVQDSLRRLEFFRRDKTYRNQYDVEKEQRRFKEKQN</sequence>
<name>A0AAW5N612_9BACT</name>
<protein>
    <submittedName>
        <fullName evidence="2">DUF4858 domain-containing protein</fullName>
    </submittedName>
</protein>
<proteinExistence type="predicted"/>
<dbReference type="AlphaFoldDB" id="A0AAW5N612"/>
<evidence type="ECO:0000313" key="2">
    <source>
        <dbReference type="EMBL" id="MCR8872854.1"/>
    </source>
</evidence>
<feature type="compositionally biased region" description="Basic and acidic residues" evidence="1">
    <location>
        <begin position="261"/>
        <end position="270"/>
    </location>
</feature>
<comment type="caution">
    <text evidence="2">The sequence shown here is derived from an EMBL/GenBank/DDBJ whole genome shotgun (WGS) entry which is preliminary data.</text>
</comment>
<reference evidence="2 3" key="1">
    <citation type="submission" date="2022-08" db="EMBL/GenBank/DDBJ databases">
        <authorList>
            <person name="Zeman M."/>
            <person name="Kubasova T."/>
        </authorList>
    </citation>
    <scope>NUCLEOTIDE SEQUENCE [LARGE SCALE GENOMIC DNA]</scope>
    <source>
        <strain evidence="2 3">ET62</strain>
    </source>
</reference>
<feature type="region of interest" description="Disordered" evidence="1">
    <location>
        <begin position="261"/>
        <end position="286"/>
    </location>
</feature>
<evidence type="ECO:0000313" key="3">
    <source>
        <dbReference type="Proteomes" id="UP001204579"/>
    </source>
</evidence>
<dbReference type="RefSeq" id="WP_022339419.1">
    <property type="nucleotide sequence ID" value="NZ_JADYTI010000012.1"/>
</dbReference>
<keyword evidence="3" id="KW-1185">Reference proteome</keyword>
<dbReference type="GeneID" id="82444771"/>
<dbReference type="EMBL" id="JANRHJ010000002">
    <property type="protein sequence ID" value="MCR8872854.1"/>
    <property type="molecule type" value="Genomic_DNA"/>
</dbReference>
<organism evidence="2 3">
    <name type="scientific">Phocaeicola barnesiae</name>
    <dbReference type="NCBI Taxonomy" id="376804"/>
    <lineage>
        <taxon>Bacteria</taxon>
        <taxon>Pseudomonadati</taxon>
        <taxon>Bacteroidota</taxon>
        <taxon>Bacteroidia</taxon>
        <taxon>Bacteroidales</taxon>
        <taxon>Bacteroidaceae</taxon>
        <taxon>Phocaeicola</taxon>
    </lineage>
</organism>
<gene>
    <name evidence="2" type="ORF">NW209_02255</name>
</gene>